<gene>
    <name evidence="2" type="ORF">LEUCIP111803_01834</name>
</gene>
<feature type="region of interest" description="Disordered" evidence="1">
    <location>
        <begin position="608"/>
        <end position="632"/>
    </location>
</feature>
<reference evidence="2" key="1">
    <citation type="submission" date="2021-06" db="EMBL/GenBank/DDBJ databases">
        <authorList>
            <person name="Criscuolo A."/>
        </authorList>
    </citation>
    <scope>NUCLEOTIDE SEQUENCE</scope>
    <source>
        <strain evidence="2">CIP111803</strain>
    </source>
</reference>
<dbReference type="Pfam" id="PF13589">
    <property type="entry name" value="HATPase_c_3"/>
    <property type="match status" value="1"/>
</dbReference>
<evidence type="ECO:0000313" key="3">
    <source>
        <dbReference type="Proteomes" id="UP000693892"/>
    </source>
</evidence>
<comment type="caution">
    <text evidence="2">The sequence shown here is derived from an EMBL/GenBank/DDBJ whole genome shotgun (WGS) entry which is preliminary data.</text>
</comment>
<proteinExistence type="predicted"/>
<dbReference type="RefSeq" id="WP_218115682.1">
    <property type="nucleotide sequence ID" value="NZ_CAJVAP010000020.1"/>
</dbReference>
<evidence type="ECO:0000256" key="1">
    <source>
        <dbReference type="SAM" id="MobiDB-lite"/>
    </source>
</evidence>
<accession>A0A916K0B9</accession>
<dbReference type="EMBL" id="CAJVAP010000020">
    <property type="protein sequence ID" value="CAG7614944.1"/>
    <property type="molecule type" value="Genomic_DNA"/>
</dbReference>
<organism evidence="2 3">
    <name type="scientific">Leucobacter soli</name>
    <dbReference type="NCBI Taxonomy" id="2812850"/>
    <lineage>
        <taxon>Bacteria</taxon>
        <taxon>Bacillati</taxon>
        <taxon>Actinomycetota</taxon>
        <taxon>Actinomycetes</taxon>
        <taxon>Micrococcales</taxon>
        <taxon>Microbacteriaceae</taxon>
        <taxon>Leucobacter</taxon>
    </lineage>
</organism>
<evidence type="ECO:0000313" key="2">
    <source>
        <dbReference type="EMBL" id="CAG7614944.1"/>
    </source>
</evidence>
<sequence length="764" mass="82688">MPLTSRRARRADASAESWVSLPASADVLHALGGGHSFESALADIIDNSIDARASRVGVRFILEDARLIAVQIRDDGTGMSQESLTDALRLGGRRDYSSTDLGHFGIGLKAASMRHANRLTVYTAINDDAGLSVAAATLDPSDSPDGTLGIRVLERRRAEFGYAYGYESDPSESGTIIEWTELRATSDAAALETRQEWLDHRLETTRAFLGLAFHRMLEAGDLRIEIDVFDAAGLFAGIPRRVEPVNPFGYQLSGRTGYPRILSGRLPDESEISAVCHVLPPKGIDRGLPGKREDWQGIYVYRNDRLLTVEPDWMGLAVAKSELRLARMSIELTDELLPFVKPNPEKNGVEFNPAYANALQASVDPVSNIAFEDYLDHARSAWKESTKRTTDKPLTEIAEGLPARLLQQIGESFGWRTGHDPASIVWEKISEDEVFRVDLDRRMLVMNSTHVDLLGGEDSAQASAISILLYLLVESNFTRSSHLRSTTRDHLEQIDDLLLTALYPAVGGRASTFRGFPTDALTKLRAALTSSVVSVATPHWGQESQDSADMRDDPVATPAGHDGNAFEITLLVNEDDPEGAESAIVPVLPTADEVPGAATEPSVFTQQENSTVAVGTGPAARPERRLGPSDPLDADDLAAFEAYCDGAGIGEIAAELGRDKSSVARSLALAVFGSKAVDDDASLAPFHGLPYTPDERDRIIAAYRSSGSDSVVGIARDNGRTPLAIAWLLLDSPKRPVAVDKRVRKNVRRRAVGSDANAVVPQGA</sequence>
<keyword evidence="3" id="KW-1185">Reference proteome</keyword>
<dbReference type="AlphaFoldDB" id="A0A916K0B9"/>
<protein>
    <recommendedName>
        <fullName evidence="4">Histidine kinase/DNA gyrase B/HSP90-like ATPase</fullName>
    </recommendedName>
</protein>
<name>A0A916K0B9_9MICO</name>
<dbReference type="Proteomes" id="UP000693892">
    <property type="component" value="Unassembled WGS sequence"/>
</dbReference>
<evidence type="ECO:0008006" key="4">
    <source>
        <dbReference type="Google" id="ProtNLM"/>
    </source>
</evidence>